<dbReference type="Proteomes" id="UP000195321">
    <property type="component" value="Unassembled WGS sequence"/>
</dbReference>
<evidence type="ECO:0000313" key="1">
    <source>
        <dbReference type="EMBL" id="OUM50009.1"/>
    </source>
</evidence>
<comment type="caution">
    <text evidence="1">The sequence shown here is derived from an EMBL/GenBank/DDBJ whole genome shotgun (WGS) entry which is preliminary data.</text>
</comment>
<dbReference type="Proteomes" id="UP000219775">
    <property type="component" value="Unassembled WGS sequence"/>
</dbReference>
<proteinExistence type="predicted"/>
<evidence type="ECO:0000313" key="2">
    <source>
        <dbReference type="EMBL" id="PEM73067.1"/>
    </source>
</evidence>
<evidence type="ECO:0000313" key="4">
    <source>
        <dbReference type="Proteomes" id="UP000219775"/>
    </source>
</evidence>
<reference evidence="1 3" key="1">
    <citation type="submission" date="2017-02" db="EMBL/GenBank/DDBJ databases">
        <title>Bacillus pseudomycoides isolate FSL K6-0042.</title>
        <authorList>
            <person name="Kovac J."/>
        </authorList>
    </citation>
    <scope>NUCLEOTIDE SEQUENCE [LARGE SCALE GENOMIC DNA]</scope>
    <source>
        <strain evidence="1 3">FSL K6-0042</strain>
    </source>
</reference>
<dbReference type="RefSeq" id="WP_016112599.1">
    <property type="nucleotide sequence ID" value="NZ_CP189809.1"/>
</dbReference>
<organism evidence="1 3">
    <name type="scientific">Bacillus pseudomycoides</name>
    <dbReference type="NCBI Taxonomy" id="64104"/>
    <lineage>
        <taxon>Bacteria</taxon>
        <taxon>Bacillati</taxon>
        <taxon>Bacillota</taxon>
        <taxon>Bacilli</taxon>
        <taxon>Bacillales</taxon>
        <taxon>Bacillaceae</taxon>
        <taxon>Bacillus</taxon>
        <taxon>Bacillus cereus group</taxon>
    </lineage>
</organism>
<dbReference type="EMBL" id="MWPX01000003">
    <property type="protein sequence ID" value="OUM50009.1"/>
    <property type="molecule type" value="Genomic_DNA"/>
</dbReference>
<accession>A0A1Y3MHT8</accession>
<name>A0A1Y3MHT8_9BACI</name>
<protein>
    <submittedName>
        <fullName evidence="1">Uncharacterized protein</fullName>
    </submittedName>
</protein>
<dbReference type="EMBL" id="NUDP01000008">
    <property type="protein sequence ID" value="PEM73067.1"/>
    <property type="molecule type" value="Genomic_DNA"/>
</dbReference>
<reference evidence="2 4" key="2">
    <citation type="submission" date="2017-09" db="EMBL/GenBank/DDBJ databases">
        <title>Large-scale bioinformatics analysis of Bacillus genomes uncovers conserved roles of natural products in bacterial physiology.</title>
        <authorList>
            <consortium name="Agbiome Team Llc"/>
            <person name="Bleich R.M."/>
            <person name="Grubbs K.J."/>
            <person name="Santa Maria K.C."/>
            <person name="Allen S.E."/>
            <person name="Farag S."/>
            <person name="Shank E.A."/>
            <person name="Bowers A."/>
        </authorList>
    </citation>
    <scope>NUCLEOTIDE SEQUENCE [LARGE SCALE GENOMIC DNA]</scope>
    <source>
        <strain evidence="2 4">AFS009893</strain>
    </source>
</reference>
<dbReference type="AlphaFoldDB" id="A0A1Y3MHT8"/>
<sequence>MGIFVSEVETFLFCSATVTQQDCTFDFVVRSTPIGIAICLVEDYEVEWLPMRIETYLKVNGSMFPDEDAKEEFRKQLNSENGWMLDKQGDNPEGIVQRAMQADEYEAFQTVEKNIPREMRKDVTTLPFEHDLDQAKLSTWRKRPNRLM</sequence>
<gene>
    <name evidence="1" type="ORF">BW425_05160</name>
    <name evidence="2" type="ORF">CN613_02345</name>
</gene>
<evidence type="ECO:0000313" key="3">
    <source>
        <dbReference type="Proteomes" id="UP000195321"/>
    </source>
</evidence>